<proteinExistence type="predicted"/>
<reference evidence="1" key="1">
    <citation type="submission" date="2020-07" db="EMBL/GenBank/DDBJ databases">
        <title>Multicomponent nature underlies the extraordinary mechanical properties of spider dragline silk.</title>
        <authorList>
            <person name="Kono N."/>
            <person name="Nakamura H."/>
            <person name="Mori M."/>
            <person name="Yoshida Y."/>
            <person name="Ohtoshi R."/>
            <person name="Malay A.D."/>
            <person name="Moran D.A.P."/>
            <person name="Tomita M."/>
            <person name="Numata K."/>
            <person name="Arakawa K."/>
        </authorList>
    </citation>
    <scope>NUCLEOTIDE SEQUENCE</scope>
</reference>
<dbReference type="Proteomes" id="UP000887116">
    <property type="component" value="Unassembled WGS sequence"/>
</dbReference>
<keyword evidence="2" id="KW-1185">Reference proteome</keyword>
<comment type="caution">
    <text evidence="1">The sequence shown here is derived from an EMBL/GenBank/DDBJ whole genome shotgun (WGS) entry which is preliminary data.</text>
</comment>
<organism evidence="1 2">
    <name type="scientific">Trichonephila clavata</name>
    <name type="common">Joro spider</name>
    <name type="synonym">Nephila clavata</name>
    <dbReference type="NCBI Taxonomy" id="2740835"/>
    <lineage>
        <taxon>Eukaryota</taxon>
        <taxon>Metazoa</taxon>
        <taxon>Ecdysozoa</taxon>
        <taxon>Arthropoda</taxon>
        <taxon>Chelicerata</taxon>
        <taxon>Arachnida</taxon>
        <taxon>Araneae</taxon>
        <taxon>Araneomorphae</taxon>
        <taxon>Entelegynae</taxon>
        <taxon>Araneoidea</taxon>
        <taxon>Nephilidae</taxon>
        <taxon>Trichonephila</taxon>
    </lineage>
</organism>
<dbReference type="AlphaFoldDB" id="A0A8X6HHG0"/>
<protein>
    <submittedName>
        <fullName evidence="1">Integrase_H2C2 domain-containing protein</fullName>
    </submittedName>
</protein>
<gene>
    <name evidence="1" type="primary">AVEN_127495_1</name>
    <name evidence="1" type="ORF">TNCT_573671</name>
</gene>
<sequence length="155" mass="17589">MIVFKEWLEEGVIEMVPEHELNSKGHYLPHHPVFKPNSVPTKIRLVFNASCKWERDNVVKVFRHTSVVFGVRSSSFLLGAVILVHLSPVPTEQAYVVKLSKSFYIDNCVMSADNETELVDLVKCSTKILTDAKMDLRMWTSGPAGEEMRSILSRV</sequence>
<name>A0A8X6HHG0_TRICU</name>
<evidence type="ECO:0000313" key="1">
    <source>
        <dbReference type="EMBL" id="GFR22998.1"/>
    </source>
</evidence>
<dbReference type="EMBL" id="BMAO01008387">
    <property type="protein sequence ID" value="GFR22998.1"/>
    <property type="molecule type" value="Genomic_DNA"/>
</dbReference>
<accession>A0A8X6HHG0</accession>
<evidence type="ECO:0000313" key="2">
    <source>
        <dbReference type="Proteomes" id="UP000887116"/>
    </source>
</evidence>
<dbReference type="OrthoDB" id="8037075at2759"/>